<dbReference type="GO" id="GO:0005739">
    <property type="term" value="C:mitochondrion"/>
    <property type="evidence" value="ECO:0007669"/>
    <property type="project" value="UniProtKB-ARBA"/>
</dbReference>
<gene>
    <name evidence="3" type="ORF">HMPREF1544_06512</name>
</gene>
<dbReference type="GO" id="GO:0070131">
    <property type="term" value="P:positive regulation of mitochondrial translation"/>
    <property type="evidence" value="ECO:0007669"/>
    <property type="project" value="TreeGrafter"/>
</dbReference>
<dbReference type="OMA" id="NTQTCTA"/>
<sequence length="257" mass="29027">MEIDADITQTPVVDFKPNTQTCTAYCLADEFEIDSISRKFPVDNYFVQSNYEDMLHISNTQSGGDIYLFTNGTVVFWGFDQDKQTGLLHFIRQQQPNSNDMESKEVVEYTIDEDEVTDMKGNIMILNPYIPSVDMSKIAFSYGLGRAAKVTSIEQSVKKYLTDIASIPAALCHVEYQGNQVHNRVLAGKLLSIQQRLVKGSQDGLLGTSDLKWSKPELEGYVSKISSRFDISTRIDIIRKQLDYAKEVVGAARKYTF</sequence>
<dbReference type="Pfam" id="PF02582">
    <property type="entry name" value="DUF155"/>
    <property type="match status" value="1"/>
</dbReference>
<organism evidence="3 4">
    <name type="scientific">Mucor circinelloides f. circinelloides (strain 1006PhL)</name>
    <name type="common">Mucormycosis agent</name>
    <name type="synonym">Calyptromyces circinelloides</name>
    <dbReference type="NCBI Taxonomy" id="1220926"/>
    <lineage>
        <taxon>Eukaryota</taxon>
        <taxon>Fungi</taxon>
        <taxon>Fungi incertae sedis</taxon>
        <taxon>Mucoromycota</taxon>
        <taxon>Mucoromycotina</taxon>
        <taxon>Mucoromycetes</taxon>
        <taxon>Mucorales</taxon>
        <taxon>Mucorineae</taxon>
        <taxon>Mucoraceae</taxon>
        <taxon>Mucor</taxon>
    </lineage>
</organism>
<name>S2J9A6_MUCC1</name>
<comment type="similarity">
    <text evidence="1">Belongs to the RMD1/sif2 family.</text>
</comment>
<proteinExistence type="inferred from homology"/>
<dbReference type="Proteomes" id="UP000014254">
    <property type="component" value="Unassembled WGS sequence"/>
</dbReference>
<accession>S2J9A6</accession>
<evidence type="ECO:0000259" key="2">
    <source>
        <dbReference type="Pfam" id="PF02582"/>
    </source>
</evidence>
<dbReference type="EMBL" id="KE123983">
    <property type="protein sequence ID" value="EPB86726.1"/>
    <property type="molecule type" value="Genomic_DNA"/>
</dbReference>
<protein>
    <recommendedName>
        <fullName evidence="2">DUF155 domain-containing protein</fullName>
    </recommendedName>
</protein>
<feature type="domain" description="DUF155" evidence="2">
    <location>
        <begin position="66"/>
        <end position="238"/>
    </location>
</feature>
<reference evidence="4" key="1">
    <citation type="submission" date="2013-05" db="EMBL/GenBank/DDBJ databases">
        <title>The Genome sequence of Mucor circinelloides f. circinelloides 1006PhL.</title>
        <authorList>
            <consortium name="The Broad Institute Genomics Platform"/>
            <person name="Cuomo C."/>
            <person name="Earl A."/>
            <person name="Findley K."/>
            <person name="Lee S.C."/>
            <person name="Walker B."/>
            <person name="Young S."/>
            <person name="Zeng Q."/>
            <person name="Gargeya S."/>
            <person name="Fitzgerald M."/>
            <person name="Haas B."/>
            <person name="Abouelleil A."/>
            <person name="Allen A.W."/>
            <person name="Alvarado L."/>
            <person name="Arachchi H.M."/>
            <person name="Berlin A.M."/>
            <person name="Chapman S.B."/>
            <person name="Gainer-Dewar J."/>
            <person name="Goldberg J."/>
            <person name="Griggs A."/>
            <person name="Gujja S."/>
            <person name="Hansen M."/>
            <person name="Howarth C."/>
            <person name="Imamovic A."/>
            <person name="Ireland A."/>
            <person name="Larimer J."/>
            <person name="McCowan C."/>
            <person name="Murphy C."/>
            <person name="Pearson M."/>
            <person name="Poon T.W."/>
            <person name="Priest M."/>
            <person name="Roberts A."/>
            <person name="Saif S."/>
            <person name="Shea T."/>
            <person name="Sisk P."/>
            <person name="Sykes S."/>
            <person name="Wortman J."/>
            <person name="Nusbaum C."/>
            <person name="Birren B."/>
        </authorList>
    </citation>
    <scope>NUCLEOTIDE SEQUENCE [LARGE SCALE GENOMIC DNA]</scope>
    <source>
        <strain evidence="4">1006PhL</strain>
    </source>
</reference>
<dbReference type="InterPro" id="IPR051624">
    <property type="entry name" value="RMD1/Sad1-interacting"/>
</dbReference>
<dbReference type="InParanoid" id="S2J9A6"/>
<evidence type="ECO:0000313" key="4">
    <source>
        <dbReference type="Proteomes" id="UP000014254"/>
    </source>
</evidence>
<dbReference type="PANTHER" id="PTHR16255:SF1">
    <property type="entry name" value="REQUIRED FOR MEIOTIC NUCLEAR DIVISION PROTEIN 1 HOMOLOG"/>
    <property type="match status" value="1"/>
</dbReference>
<dbReference type="AlphaFoldDB" id="S2J9A6"/>
<dbReference type="InterPro" id="IPR003734">
    <property type="entry name" value="DUF155"/>
</dbReference>
<evidence type="ECO:0000256" key="1">
    <source>
        <dbReference type="ARBA" id="ARBA00008306"/>
    </source>
</evidence>
<dbReference type="OrthoDB" id="242766at2759"/>
<dbReference type="PANTHER" id="PTHR16255">
    <property type="entry name" value="REQUIRED FOR MEIOTIC NUCLEAR DIVISION PROTEIN 1 HOMOLOG"/>
    <property type="match status" value="1"/>
</dbReference>
<evidence type="ECO:0000313" key="3">
    <source>
        <dbReference type="EMBL" id="EPB86726.1"/>
    </source>
</evidence>
<keyword evidence="4" id="KW-1185">Reference proteome</keyword>
<dbReference type="VEuPathDB" id="FungiDB:HMPREF1544_06512"/>
<dbReference type="eggNOG" id="KOG2861">
    <property type="taxonomic scope" value="Eukaryota"/>
</dbReference>